<dbReference type="Proteomes" id="UP000789570">
    <property type="component" value="Unassembled WGS sequence"/>
</dbReference>
<feature type="compositionally biased region" description="Polar residues" evidence="1">
    <location>
        <begin position="51"/>
        <end position="75"/>
    </location>
</feature>
<evidence type="ECO:0000313" key="2">
    <source>
        <dbReference type="EMBL" id="CAG8535981.1"/>
    </source>
</evidence>
<evidence type="ECO:0000313" key="3">
    <source>
        <dbReference type="Proteomes" id="UP000789570"/>
    </source>
</evidence>
<accession>A0A9N9FI83</accession>
<feature type="compositionally biased region" description="Gly residues" evidence="1">
    <location>
        <begin position="104"/>
        <end position="119"/>
    </location>
</feature>
<dbReference type="OrthoDB" id="19224at2759"/>
<dbReference type="EMBL" id="CAJVPQ010001165">
    <property type="protein sequence ID" value="CAG8535981.1"/>
    <property type="molecule type" value="Genomic_DNA"/>
</dbReference>
<proteinExistence type="predicted"/>
<feature type="region of interest" description="Disordered" evidence="1">
    <location>
        <begin position="20"/>
        <end position="119"/>
    </location>
</feature>
<name>A0A9N9FI83_9GLOM</name>
<reference evidence="2" key="1">
    <citation type="submission" date="2021-06" db="EMBL/GenBank/DDBJ databases">
        <authorList>
            <person name="Kallberg Y."/>
            <person name="Tangrot J."/>
            <person name="Rosling A."/>
        </authorList>
    </citation>
    <scope>NUCLEOTIDE SEQUENCE</scope>
    <source>
        <strain evidence="2">UK204</strain>
    </source>
</reference>
<gene>
    <name evidence="2" type="ORF">FCALED_LOCUS5407</name>
</gene>
<feature type="compositionally biased region" description="Low complexity" evidence="1">
    <location>
        <begin position="24"/>
        <end position="45"/>
    </location>
</feature>
<evidence type="ECO:0000256" key="1">
    <source>
        <dbReference type="SAM" id="MobiDB-lite"/>
    </source>
</evidence>
<dbReference type="AlphaFoldDB" id="A0A9N9FI83"/>
<protein>
    <submittedName>
        <fullName evidence="2">11787_t:CDS:1</fullName>
    </submittedName>
</protein>
<sequence>MTKELIKPAVARHFTKVVISWRAPPQSISPQSTTSSSTSSTPSTTVGNKRPNISSPSTPNKKQKPAQISANTPITTKEPRARQKISVFQVTNNPRTGQANKRVGGNGGNNRSNGDGGYGRIAKIARNKNNEKNLYVPPPRRGT</sequence>
<feature type="compositionally biased region" description="Polar residues" evidence="1">
    <location>
        <begin position="86"/>
        <end position="99"/>
    </location>
</feature>
<keyword evidence="3" id="KW-1185">Reference proteome</keyword>
<comment type="caution">
    <text evidence="2">The sequence shown here is derived from an EMBL/GenBank/DDBJ whole genome shotgun (WGS) entry which is preliminary data.</text>
</comment>
<organism evidence="2 3">
    <name type="scientific">Funneliformis caledonium</name>
    <dbReference type="NCBI Taxonomy" id="1117310"/>
    <lineage>
        <taxon>Eukaryota</taxon>
        <taxon>Fungi</taxon>
        <taxon>Fungi incertae sedis</taxon>
        <taxon>Mucoromycota</taxon>
        <taxon>Glomeromycotina</taxon>
        <taxon>Glomeromycetes</taxon>
        <taxon>Glomerales</taxon>
        <taxon>Glomeraceae</taxon>
        <taxon>Funneliformis</taxon>
    </lineage>
</organism>